<keyword evidence="5 6" id="KW-0472">Membrane</keyword>
<keyword evidence="8" id="KW-1185">Reference proteome</keyword>
<proteinExistence type="predicted"/>
<evidence type="ECO:0000313" key="7">
    <source>
        <dbReference type="EMBL" id="MDR5895012.1"/>
    </source>
</evidence>
<name>A0ABU1GSK4_9GAMM</name>
<organism evidence="7 8">
    <name type="scientific">Larsenimonas suaedae</name>
    <dbReference type="NCBI Taxonomy" id="1851019"/>
    <lineage>
        <taxon>Bacteria</taxon>
        <taxon>Pseudomonadati</taxon>
        <taxon>Pseudomonadota</taxon>
        <taxon>Gammaproteobacteria</taxon>
        <taxon>Oceanospirillales</taxon>
        <taxon>Halomonadaceae</taxon>
        <taxon>Larsenimonas</taxon>
    </lineage>
</organism>
<keyword evidence="3 6" id="KW-0812">Transmembrane</keyword>
<comment type="subcellular location">
    <subcellularLocation>
        <location evidence="1">Cell membrane</location>
        <topology evidence="1">Multi-pass membrane protein</topology>
    </subcellularLocation>
</comment>
<dbReference type="PANTHER" id="PTHR30086">
    <property type="entry name" value="ARGININE EXPORTER PROTEIN ARGO"/>
    <property type="match status" value="1"/>
</dbReference>
<sequence length="208" mass="22171">MNIVLFALTVMYTPGPVNLLGLNAGLQRPVYRSLGFFGGVGLAIFLWFLVIGYAGQRLVVAAALPYLAALGSAYILYLAYSLYRAAPPSPASSTAESTPVDHGRLRFRDGFLMQLLNPKNTLLVVPITTILFPGRGIADTALILWSAGIALGGAGAPALYCAAGKGLAQWLGNARYYRVLNRVMAALLVLVAATMLLEYTLMPIVEAH</sequence>
<feature type="transmembrane region" description="Helical" evidence="6">
    <location>
        <begin position="142"/>
        <end position="162"/>
    </location>
</feature>
<evidence type="ECO:0000256" key="1">
    <source>
        <dbReference type="ARBA" id="ARBA00004651"/>
    </source>
</evidence>
<evidence type="ECO:0000313" key="8">
    <source>
        <dbReference type="Proteomes" id="UP001269375"/>
    </source>
</evidence>
<evidence type="ECO:0000256" key="6">
    <source>
        <dbReference type="SAM" id="Phobius"/>
    </source>
</evidence>
<dbReference type="Proteomes" id="UP001269375">
    <property type="component" value="Unassembled WGS sequence"/>
</dbReference>
<dbReference type="RefSeq" id="WP_251592450.1">
    <property type="nucleotide sequence ID" value="NZ_JAMLJI010000002.1"/>
</dbReference>
<feature type="transmembrane region" description="Helical" evidence="6">
    <location>
        <begin position="58"/>
        <end position="80"/>
    </location>
</feature>
<dbReference type="EMBL" id="JARWAO010000001">
    <property type="protein sequence ID" value="MDR5895012.1"/>
    <property type="molecule type" value="Genomic_DNA"/>
</dbReference>
<evidence type="ECO:0000256" key="2">
    <source>
        <dbReference type="ARBA" id="ARBA00022475"/>
    </source>
</evidence>
<reference evidence="7 8" key="1">
    <citation type="submission" date="2023-04" db="EMBL/GenBank/DDBJ databases">
        <title>A long-awaited taxogenomic arrangement of the family Halomonadaceae.</title>
        <authorList>
            <person name="De La Haba R."/>
            <person name="Chuvochina M."/>
            <person name="Wittouck S."/>
            <person name="Arahal D.R."/>
            <person name="Sanchez-Porro C."/>
            <person name="Hugenholtz P."/>
            <person name="Ventosa A."/>
        </authorList>
    </citation>
    <scope>NUCLEOTIDE SEQUENCE [LARGE SCALE GENOMIC DNA]</scope>
    <source>
        <strain evidence="7 8">DSM 22428</strain>
    </source>
</reference>
<dbReference type="PANTHER" id="PTHR30086:SF20">
    <property type="entry name" value="ARGININE EXPORTER PROTEIN ARGO-RELATED"/>
    <property type="match status" value="1"/>
</dbReference>
<keyword evidence="4 6" id="KW-1133">Transmembrane helix</keyword>
<protein>
    <submittedName>
        <fullName evidence="7">LysE family transporter</fullName>
    </submittedName>
</protein>
<accession>A0ABU1GSK4</accession>
<keyword evidence="2" id="KW-1003">Cell membrane</keyword>
<gene>
    <name evidence="7" type="ORF">QC825_02840</name>
</gene>
<dbReference type="Pfam" id="PF01810">
    <property type="entry name" value="LysE"/>
    <property type="match status" value="1"/>
</dbReference>
<evidence type="ECO:0000256" key="3">
    <source>
        <dbReference type="ARBA" id="ARBA00022692"/>
    </source>
</evidence>
<dbReference type="InterPro" id="IPR001123">
    <property type="entry name" value="LeuE-type"/>
</dbReference>
<evidence type="ECO:0000256" key="4">
    <source>
        <dbReference type="ARBA" id="ARBA00022989"/>
    </source>
</evidence>
<feature type="transmembrane region" description="Helical" evidence="6">
    <location>
        <begin position="29"/>
        <end position="51"/>
    </location>
</feature>
<evidence type="ECO:0000256" key="5">
    <source>
        <dbReference type="ARBA" id="ARBA00023136"/>
    </source>
</evidence>
<feature type="transmembrane region" description="Helical" evidence="6">
    <location>
        <begin position="183"/>
        <end position="205"/>
    </location>
</feature>
<comment type="caution">
    <text evidence="7">The sequence shown here is derived from an EMBL/GenBank/DDBJ whole genome shotgun (WGS) entry which is preliminary data.</text>
</comment>